<keyword evidence="5" id="KW-1185">Reference proteome</keyword>
<dbReference type="PANTHER" id="PTHR30466">
    <property type="entry name" value="FLAVIN REDUCTASE"/>
    <property type="match status" value="1"/>
</dbReference>
<sequence>MPEQPILHIARPGVDPSAFRRAMRKPASTVAILTASHAGVRAGVTITAACSLSDDPPSVLACLHAHSAALAVVRAAGHFALNVLSESQTDLADTFAGRAGLHGEARFRDGDWAVMETGAPASRHAACIFDCDLREELPSPTHAILIGQVRGLWEPSPADPLLYRDGRYRRLG</sequence>
<name>A0A6L6HTJ5_9RHOB</name>
<feature type="domain" description="Flavin reductase like" evidence="3">
    <location>
        <begin position="23"/>
        <end position="170"/>
    </location>
</feature>
<keyword evidence="2" id="KW-0560">Oxidoreductase</keyword>
<dbReference type="Proteomes" id="UP000481417">
    <property type="component" value="Unassembled WGS sequence"/>
</dbReference>
<dbReference type="InterPro" id="IPR012349">
    <property type="entry name" value="Split_barrel_FMN-bd"/>
</dbReference>
<dbReference type="GO" id="GO:0010181">
    <property type="term" value="F:FMN binding"/>
    <property type="evidence" value="ECO:0007669"/>
    <property type="project" value="InterPro"/>
</dbReference>
<evidence type="ECO:0000313" key="4">
    <source>
        <dbReference type="EMBL" id="MTE01553.1"/>
    </source>
</evidence>
<dbReference type="SMART" id="SM00903">
    <property type="entry name" value="Flavin_Reduct"/>
    <property type="match status" value="1"/>
</dbReference>
<comment type="caution">
    <text evidence="4">The sequence shown here is derived from an EMBL/GenBank/DDBJ whole genome shotgun (WGS) entry which is preliminary data.</text>
</comment>
<gene>
    <name evidence="4" type="ORF">GIY56_14795</name>
</gene>
<reference evidence="4 5" key="1">
    <citation type="submission" date="2019-11" db="EMBL/GenBank/DDBJ databases">
        <authorList>
            <person name="Lang L."/>
        </authorList>
    </citation>
    <scope>NUCLEOTIDE SEQUENCE [LARGE SCALE GENOMIC DNA]</scope>
    <source>
        <strain evidence="4 5">YIM 132242</strain>
    </source>
</reference>
<protein>
    <submittedName>
        <fullName evidence="4">Flavin reductase</fullName>
    </submittedName>
</protein>
<dbReference type="GO" id="GO:0042602">
    <property type="term" value="F:riboflavin reductase (NADPH) activity"/>
    <property type="evidence" value="ECO:0007669"/>
    <property type="project" value="TreeGrafter"/>
</dbReference>
<organism evidence="4 5">
    <name type="scientific">Paracoccus lichenicola</name>
    <dbReference type="NCBI Taxonomy" id="2665644"/>
    <lineage>
        <taxon>Bacteria</taxon>
        <taxon>Pseudomonadati</taxon>
        <taxon>Pseudomonadota</taxon>
        <taxon>Alphaproteobacteria</taxon>
        <taxon>Rhodobacterales</taxon>
        <taxon>Paracoccaceae</taxon>
        <taxon>Paracoccus</taxon>
    </lineage>
</organism>
<dbReference type="InterPro" id="IPR050268">
    <property type="entry name" value="NADH-dep_flavin_reductase"/>
</dbReference>
<dbReference type="RefSeq" id="WP_154765623.1">
    <property type="nucleotide sequence ID" value="NZ_WMBT01000010.1"/>
</dbReference>
<evidence type="ECO:0000256" key="2">
    <source>
        <dbReference type="ARBA" id="ARBA00023002"/>
    </source>
</evidence>
<dbReference type="AlphaFoldDB" id="A0A6L6HTJ5"/>
<dbReference type="Gene3D" id="2.30.110.10">
    <property type="entry name" value="Electron Transport, Fmn-binding Protein, Chain A"/>
    <property type="match status" value="1"/>
</dbReference>
<evidence type="ECO:0000313" key="5">
    <source>
        <dbReference type="Proteomes" id="UP000481417"/>
    </source>
</evidence>
<evidence type="ECO:0000256" key="1">
    <source>
        <dbReference type="ARBA" id="ARBA00008898"/>
    </source>
</evidence>
<evidence type="ECO:0000259" key="3">
    <source>
        <dbReference type="SMART" id="SM00903"/>
    </source>
</evidence>
<comment type="similarity">
    <text evidence="1">Belongs to the non-flavoprotein flavin reductase family.</text>
</comment>
<dbReference type="InterPro" id="IPR002563">
    <property type="entry name" value="Flavin_Rdtase-like_dom"/>
</dbReference>
<dbReference type="EMBL" id="WMBT01000010">
    <property type="protein sequence ID" value="MTE01553.1"/>
    <property type="molecule type" value="Genomic_DNA"/>
</dbReference>
<dbReference type="SUPFAM" id="SSF50475">
    <property type="entry name" value="FMN-binding split barrel"/>
    <property type="match status" value="1"/>
</dbReference>
<dbReference type="Pfam" id="PF01613">
    <property type="entry name" value="Flavin_Reduct"/>
    <property type="match status" value="1"/>
</dbReference>
<proteinExistence type="inferred from homology"/>
<accession>A0A6L6HTJ5</accession>
<dbReference type="PANTHER" id="PTHR30466:SF11">
    <property type="entry name" value="FLAVIN-DEPENDENT MONOOXYGENASE, REDUCTASE SUBUNIT HSAB"/>
    <property type="match status" value="1"/>
</dbReference>